<protein>
    <recommendedName>
        <fullName evidence="1">Reverse transcriptase Ty1/copia-type domain-containing protein</fullName>
    </recommendedName>
</protein>
<reference evidence="2 3" key="1">
    <citation type="journal article" date="2019" name="Sci. Rep.">
        <title>Orb-weaving spider Araneus ventricosus genome elucidates the spidroin gene catalogue.</title>
        <authorList>
            <person name="Kono N."/>
            <person name="Nakamura H."/>
            <person name="Ohtoshi R."/>
            <person name="Moran D.A.P."/>
            <person name="Shinohara A."/>
            <person name="Yoshida Y."/>
            <person name="Fujiwara M."/>
            <person name="Mori M."/>
            <person name="Tomita M."/>
            <person name="Arakawa K."/>
        </authorList>
    </citation>
    <scope>NUCLEOTIDE SEQUENCE [LARGE SCALE GENOMIC DNA]</scope>
</reference>
<evidence type="ECO:0000313" key="2">
    <source>
        <dbReference type="EMBL" id="GBM79365.1"/>
    </source>
</evidence>
<feature type="domain" description="Reverse transcriptase Ty1/copia-type" evidence="1">
    <location>
        <begin position="3"/>
        <end position="106"/>
    </location>
</feature>
<evidence type="ECO:0000313" key="3">
    <source>
        <dbReference type="Proteomes" id="UP000499080"/>
    </source>
</evidence>
<proteinExistence type="predicted"/>
<evidence type="ECO:0000259" key="1">
    <source>
        <dbReference type="Pfam" id="PF07727"/>
    </source>
</evidence>
<dbReference type="EMBL" id="BGPR01002817">
    <property type="protein sequence ID" value="GBM79365.1"/>
    <property type="molecule type" value="Genomic_DNA"/>
</dbReference>
<comment type="caution">
    <text evidence="2">The sequence shown here is derived from an EMBL/GenBank/DDBJ whole genome shotgun (WGS) entry which is preliminary data.</text>
</comment>
<dbReference type="OrthoDB" id="413361at2759"/>
<keyword evidence="3" id="KW-1185">Reference proteome</keyword>
<sequence>MLKSLYGLKQAGRCWNFKLNLILNNVGANQTTADPCSYYIKNEKGLTVIMVHVHDILLMFQDPNILQEFKIHLKKELVVRYAGLAKHCLGINFQQENGIVAVNQRTLENSCGIRTRWEVDFRPNFTFLNI</sequence>
<gene>
    <name evidence="2" type="ORF">AVEN_32974_1</name>
</gene>
<organism evidence="2 3">
    <name type="scientific">Araneus ventricosus</name>
    <name type="common">Orbweaver spider</name>
    <name type="synonym">Epeira ventricosa</name>
    <dbReference type="NCBI Taxonomy" id="182803"/>
    <lineage>
        <taxon>Eukaryota</taxon>
        <taxon>Metazoa</taxon>
        <taxon>Ecdysozoa</taxon>
        <taxon>Arthropoda</taxon>
        <taxon>Chelicerata</taxon>
        <taxon>Arachnida</taxon>
        <taxon>Araneae</taxon>
        <taxon>Araneomorphae</taxon>
        <taxon>Entelegynae</taxon>
        <taxon>Araneoidea</taxon>
        <taxon>Araneidae</taxon>
        <taxon>Araneus</taxon>
    </lineage>
</organism>
<accession>A0A4Y2INZ2</accession>
<dbReference type="Proteomes" id="UP000499080">
    <property type="component" value="Unassembled WGS sequence"/>
</dbReference>
<dbReference type="InterPro" id="IPR013103">
    <property type="entry name" value="RVT_2"/>
</dbReference>
<name>A0A4Y2INZ2_ARAVE</name>
<dbReference type="AlphaFoldDB" id="A0A4Y2INZ2"/>
<dbReference type="Pfam" id="PF07727">
    <property type="entry name" value="RVT_2"/>
    <property type="match status" value="1"/>
</dbReference>